<proteinExistence type="predicted"/>
<protein>
    <submittedName>
        <fullName evidence="1">Uncharacterized protein</fullName>
    </submittedName>
</protein>
<dbReference type="RefSeq" id="WP_237868746.1">
    <property type="nucleotide sequence ID" value="NZ_JAKLUA010000001.1"/>
</dbReference>
<comment type="caution">
    <text evidence="1">The sequence shown here is derived from an EMBL/GenBank/DDBJ whole genome shotgun (WGS) entry which is preliminary data.</text>
</comment>
<dbReference type="Proteomes" id="UP001139012">
    <property type="component" value="Unassembled WGS sequence"/>
</dbReference>
<dbReference type="EMBL" id="JAKLUA010000001">
    <property type="protein sequence ID" value="MCG2665317.1"/>
    <property type="molecule type" value="Genomic_DNA"/>
</dbReference>
<gene>
    <name evidence="1" type="ORF">L6637_00040</name>
</gene>
<sequence length="369" mass="40273">MPFTPAPLDASNRIPSVMPGLPPPVDGVELLPLSRRPLMLSLRQRSEDLQNLVRPLLDKLDELRADKHVLSVRLAELKRPRGQGGSGLDDEHTSVVEVQRKLAAIDGEMRRLSELIEVRRARAQSAARLVASVESWLREGRSSGRVIVEAAEIEIAMITKRNESIAGALDRLRHRLRELAADQHRNNSAPYPAAHAKARARAMVEQLAERGAVDVSALVEADAEIGWPLAIQRLGLAGIVAKTGDQLAGNAMAEVIDTVGLFVWLHRDALVSRLEEEIDAIADDAAALSVKARAEKLAQISADKLTAERQECALVRRMQDDGLWVEYRADADPRAVLGVELDVPSAEPDVRQPFGMAAKALAHARAAMD</sequence>
<keyword evidence="2" id="KW-1185">Reference proteome</keyword>
<reference evidence="1" key="1">
    <citation type="submission" date="2022-01" db="EMBL/GenBank/DDBJ databases">
        <title>Genome sequnece data of strain Bradyrhizobium sp. nov.</title>
        <authorList>
            <person name="Zhang J."/>
        </authorList>
    </citation>
    <scope>NUCLEOTIDE SEQUENCE</scope>
    <source>
        <strain evidence="1">WYCCWR 12774</strain>
    </source>
</reference>
<name>A0ABS9LE79_9BRAD</name>
<organism evidence="1 2">
    <name type="scientific">Bradyrhizobium zhengyangense</name>
    <dbReference type="NCBI Taxonomy" id="2911009"/>
    <lineage>
        <taxon>Bacteria</taxon>
        <taxon>Pseudomonadati</taxon>
        <taxon>Pseudomonadota</taxon>
        <taxon>Alphaproteobacteria</taxon>
        <taxon>Hyphomicrobiales</taxon>
        <taxon>Nitrobacteraceae</taxon>
        <taxon>Bradyrhizobium</taxon>
    </lineage>
</organism>
<evidence type="ECO:0000313" key="2">
    <source>
        <dbReference type="Proteomes" id="UP001139012"/>
    </source>
</evidence>
<accession>A0ABS9LE79</accession>
<evidence type="ECO:0000313" key="1">
    <source>
        <dbReference type="EMBL" id="MCG2665317.1"/>
    </source>
</evidence>